<keyword evidence="3" id="KW-1185">Reference proteome</keyword>
<feature type="region of interest" description="Disordered" evidence="1">
    <location>
        <begin position="72"/>
        <end position="93"/>
    </location>
</feature>
<evidence type="ECO:0000313" key="3">
    <source>
        <dbReference type="Proteomes" id="UP001157418"/>
    </source>
</evidence>
<proteinExistence type="predicted"/>
<reference evidence="2 3" key="1">
    <citation type="submission" date="2022-01" db="EMBL/GenBank/DDBJ databases">
        <authorList>
            <person name="Xiong W."/>
            <person name="Schranz E."/>
        </authorList>
    </citation>
    <scope>NUCLEOTIDE SEQUENCE [LARGE SCALE GENOMIC DNA]</scope>
</reference>
<feature type="region of interest" description="Disordered" evidence="1">
    <location>
        <begin position="1"/>
        <end position="23"/>
    </location>
</feature>
<evidence type="ECO:0000313" key="2">
    <source>
        <dbReference type="EMBL" id="CAH1454107.1"/>
    </source>
</evidence>
<dbReference type="EMBL" id="CAKMRJ010005745">
    <property type="protein sequence ID" value="CAH1454107.1"/>
    <property type="molecule type" value="Genomic_DNA"/>
</dbReference>
<comment type="caution">
    <text evidence="2">The sequence shown here is derived from an EMBL/GenBank/DDBJ whole genome shotgun (WGS) entry which is preliminary data.</text>
</comment>
<protein>
    <submittedName>
        <fullName evidence="2">Uncharacterized protein</fullName>
    </submittedName>
</protein>
<sequence>MLLVSTDKQHQLRGPSSQEQLSVGKIISDEEKAKQYTCISALPNSLKQIIEVAKVKTQLKFDAFRATQPKTLPIPTPRIEKIDEGSPMQTYDR</sequence>
<accession>A0AAU9PVX8</accession>
<organism evidence="2 3">
    <name type="scientific">Lactuca virosa</name>
    <dbReference type="NCBI Taxonomy" id="75947"/>
    <lineage>
        <taxon>Eukaryota</taxon>
        <taxon>Viridiplantae</taxon>
        <taxon>Streptophyta</taxon>
        <taxon>Embryophyta</taxon>
        <taxon>Tracheophyta</taxon>
        <taxon>Spermatophyta</taxon>
        <taxon>Magnoliopsida</taxon>
        <taxon>eudicotyledons</taxon>
        <taxon>Gunneridae</taxon>
        <taxon>Pentapetalae</taxon>
        <taxon>asterids</taxon>
        <taxon>campanulids</taxon>
        <taxon>Asterales</taxon>
        <taxon>Asteraceae</taxon>
        <taxon>Cichorioideae</taxon>
        <taxon>Cichorieae</taxon>
        <taxon>Lactucinae</taxon>
        <taxon>Lactuca</taxon>
    </lineage>
</organism>
<dbReference type="AlphaFoldDB" id="A0AAU9PVX8"/>
<dbReference type="Proteomes" id="UP001157418">
    <property type="component" value="Unassembled WGS sequence"/>
</dbReference>
<evidence type="ECO:0000256" key="1">
    <source>
        <dbReference type="SAM" id="MobiDB-lite"/>
    </source>
</evidence>
<name>A0AAU9PVX8_9ASTR</name>
<gene>
    <name evidence="2" type="ORF">LVIROSA_LOCUS39301</name>
</gene>